<dbReference type="EMBL" id="JAHLJV010000051">
    <property type="protein sequence ID" value="KAK1584753.1"/>
    <property type="molecule type" value="Genomic_DNA"/>
</dbReference>
<dbReference type="AlphaFoldDB" id="A0AAD8V2H0"/>
<evidence type="ECO:0000313" key="1">
    <source>
        <dbReference type="EMBL" id="KAK1584753.1"/>
    </source>
</evidence>
<protein>
    <submittedName>
        <fullName evidence="1">Uncharacterized protein</fullName>
    </submittedName>
</protein>
<sequence length="65" mass="7202">MLANESVSLQCPSYVHSVSHRENGGVGCPEVSFLNISNLYRLGNHGLHDIKNKVPEVFARPKQRA</sequence>
<reference evidence="1" key="1">
    <citation type="submission" date="2021-06" db="EMBL/GenBank/DDBJ databases">
        <title>Comparative genomics, transcriptomics and evolutionary studies reveal genomic signatures of adaptation to plant cell wall in hemibiotrophic fungi.</title>
        <authorList>
            <consortium name="DOE Joint Genome Institute"/>
            <person name="Baroncelli R."/>
            <person name="Diaz J.F."/>
            <person name="Benocci T."/>
            <person name="Peng M."/>
            <person name="Battaglia E."/>
            <person name="Haridas S."/>
            <person name="Andreopoulos W."/>
            <person name="Labutti K."/>
            <person name="Pangilinan J."/>
            <person name="Floch G.L."/>
            <person name="Makela M.R."/>
            <person name="Henrissat B."/>
            <person name="Grigoriev I.V."/>
            <person name="Crouch J.A."/>
            <person name="De Vries R.P."/>
            <person name="Sukno S.A."/>
            <person name="Thon M.R."/>
        </authorList>
    </citation>
    <scope>NUCLEOTIDE SEQUENCE</scope>
    <source>
        <strain evidence="1">CBS 125086</strain>
    </source>
</reference>
<dbReference type="RefSeq" id="XP_060411815.1">
    <property type="nucleotide sequence ID" value="XM_060552223.1"/>
</dbReference>
<comment type="caution">
    <text evidence="1">The sequence shown here is derived from an EMBL/GenBank/DDBJ whole genome shotgun (WGS) entry which is preliminary data.</text>
</comment>
<accession>A0AAD8V2H0</accession>
<keyword evidence="2" id="KW-1185">Reference proteome</keyword>
<proteinExistence type="predicted"/>
<gene>
    <name evidence="1" type="ORF">LY79DRAFT_293318</name>
</gene>
<name>A0AAD8V2H0_9PEZI</name>
<dbReference type="Proteomes" id="UP001230504">
    <property type="component" value="Unassembled WGS sequence"/>
</dbReference>
<evidence type="ECO:0000313" key="2">
    <source>
        <dbReference type="Proteomes" id="UP001230504"/>
    </source>
</evidence>
<dbReference type="GeneID" id="85436463"/>
<organism evidence="1 2">
    <name type="scientific">Colletotrichum navitas</name>
    <dbReference type="NCBI Taxonomy" id="681940"/>
    <lineage>
        <taxon>Eukaryota</taxon>
        <taxon>Fungi</taxon>
        <taxon>Dikarya</taxon>
        <taxon>Ascomycota</taxon>
        <taxon>Pezizomycotina</taxon>
        <taxon>Sordariomycetes</taxon>
        <taxon>Hypocreomycetidae</taxon>
        <taxon>Glomerellales</taxon>
        <taxon>Glomerellaceae</taxon>
        <taxon>Colletotrichum</taxon>
        <taxon>Colletotrichum graminicola species complex</taxon>
    </lineage>
</organism>